<dbReference type="HOGENOM" id="CLU_061883_0_1_1"/>
<feature type="compositionally biased region" description="Basic and acidic residues" evidence="5">
    <location>
        <begin position="113"/>
        <end position="134"/>
    </location>
</feature>
<dbReference type="GO" id="GO:0000139">
    <property type="term" value="C:Golgi membrane"/>
    <property type="evidence" value="ECO:0007669"/>
    <property type="project" value="UniProtKB-SubCell"/>
</dbReference>
<dbReference type="InParanoid" id="Q5KIV8"/>
<evidence type="ECO:0000313" key="9">
    <source>
        <dbReference type="Proteomes" id="UP000002149"/>
    </source>
</evidence>
<dbReference type="GO" id="GO:0031201">
    <property type="term" value="C:SNARE complex"/>
    <property type="evidence" value="ECO:0000318"/>
    <property type="project" value="GO_Central"/>
</dbReference>
<feature type="coiled-coil region" evidence="4">
    <location>
        <begin position="43"/>
        <end position="70"/>
    </location>
</feature>
<dbReference type="OrthoDB" id="546861at2759"/>
<dbReference type="RefSeq" id="XP_024512792.1">
    <property type="nucleotide sequence ID" value="XM_024656973.1"/>
</dbReference>
<evidence type="ECO:0000259" key="7">
    <source>
        <dbReference type="PROSITE" id="PS50192"/>
    </source>
</evidence>
<organism evidence="8 9">
    <name type="scientific">Cryptococcus deneoformans (strain JEC21 / ATCC MYA-565)</name>
    <name type="common">Cryptococcus neoformans var. neoformans serotype D</name>
    <dbReference type="NCBI Taxonomy" id="214684"/>
    <lineage>
        <taxon>Eukaryota</taxon>
        <taxon>Fungi</taxon>
        <taxon>Dikarya</taxon>
        <taxon>Basidiomycota</taxon>
        <taxon>Agaricomycotina</taxon>
        <taxon>Tremellomycetes</taxon>
        <taxon>Tremellales</taxon>
        <taxon>Cryptococcaceae</taxon>
        <taxon>Cryptococcus</taxon>
        <taxon>Cryptococcus neoformans species complex</taxon>
    </lineage>
</organism>
<keyword evidence="6" id="KW-0812">Transmembrane</keyword>
<keyword evidence="6" id="KW-0472">Membrane</keyword>
<protein>
    <recommendedName>
        <fullName evidence="7">t-SNARE coiled-coil homology domain-containing protein</fullName>
    </recommendedName>
</protein>
<accession>Q55TH9</accession>
<keyword evidence="4" id="KW-0175">Coiled coil</keyword>
<dbReference type="FunFam" id="1.20.58.90:FF:000023">
    <property type="entry name" value="Uncharacterized protein"/>
    <property type="match status" value="1"/>
</dbReference>
<dbReference type="Gene3D" id="1.20.5.110">
    <property type="match status" value="1"/>
</dbReference>
<feature type="region of interest" description="Disordered" evidence="5">
    <location>
        <begin position="100"/>
        <end position="134"/>
    </location>
</feature>
<sequence>MATDPYTDLKREVEASLSTIHSLTQNHPDIFRKSSSPEIVQAQDELRGTLSMLETDVEDLEESVRVVEDMGERWGLGTNEVHKRRDFAQRVKREVESLRHKVYHLGPSNSKGKGKDGASGRYRDEPADLERGYDEDEVRRWEAQEQEMLVKKQDDTLGIISGTLHTLASQAGLIGHEVHEQNEMLDDLSTRVEHTDSKLRKVQRTMGDFIRRNEGESLEFQCYRKDLLTARAETKSGWCILILIIVLMILLLLVIIT</sequence>
<keyword evidence="3" id="KW-0333">Golgi apparatus</keyword>
<gene>
    <name evidence="8" type="ordered locus">CND01580</name>
</gene>
<dbReference type="SUPFAM" id="SSF58038">
    <property type="entry name" value="SNARE fusion complex"/>
    <property type="match status" value="1"/>
</dbReference>
<dbReference type="Proteomes" id="UP000002149">
    <property type="component" value="Chromosome 4"/>
</dbReference>
<reference evidence="8 9" key="1">
    <citation type="journal article" date="2005" name="Science">
        <title>The genome of the basidiomycetous yeast and human pathogen Cryptococcus neoformans.</title>
        <authorList>
            <person name="Loftus B.J."/>
            <person name="Fung E."/>
            <person name="Roncaglia P."/>
            <person name="Rowley D."/>
            <person name="Amedeo P."/>
            <person name="Bruno D."/>
            <person name="Vamathevan J."/>
            <person name="Miranda M."/>
            <person name="Anderson I.J."/>
            <person name="Fraser J.A."/>
            <person name="Allen J.E."/>
            <person name="Bosdet I.E."/>
            <person name="Brent M.R."/>
            <person name="Chiu R."/>
            <person name="Doering T.L."/>
            <person name="Donlin M.J."/>
            <person name="D'Souza C.A."/>
            <person name="Fox D.S."/>
            <person name="Grinberg V."/>
            <person name="Fu J."/>
            <person name="Fukushima M."/>
            <person name="Haas B.J."/>
            <person name="Huang J.C."/>
            <person name="Janbon G."/>
            <person name="Jones S.J."/>
            <person name="Koo H.L."/>
            <person name="Krzywinski M.I."/>
            <person name="Kwon-Chung J.K."/>
            <person name="Lengeler K.B."/>
            <person name="Maiti R."/>
            <person name="Marra M.A."/>
            <person name="Marra R.E."/>
            <person name="Mathewson C.A."/>
            <person name="Mitchell T.G."/>
            <person name="Pertea M."/>
            <person name="Riggs F.R."/>
            <person name="Salzberg S.L."/>
            <person name="Schein J.E."/>
            <person name="Shvartsbeyn A."/>
            <person name="Shin H."/>
            <person name="Shumway M."/>
            <person name="Specht C.A."/>
            <person name="Suh B.B."/>
            <person name="Tenney A."/>
            <person name="Utterback T.R."/>
            <person name="Wickes B.L."/>
            <person name="Wortman J.R."/>
            <person name="Wye N.H."/>
            <person name="Kronstad J.W."/>
            <person name="Lodge J.K."/>
            <person name="Heitman J."/>
            <person name="Davis R.W."/>
            <person name="Fraser C.M."/>
            <person name="Hyman R.W."/>
        </authorList>
    </citation>
    <scope>NUCLEOTIDE SEQUENCE [LARGE SCALE GENOMIC DNA]</scope>
    <source>
        <strain evidence="9">JEC21 / ATCC MYA-565</strain>
    </source>
</reference>
<dbReference type="GO" id="GO:0048278">
    <property type="term" value="P:vesicle docking"/>
    <property type="evidence" value="ECO:0000318"/>
    <property type="project" value="GO_Central"/>
</dbReference>
<evidence type="ECO:0000313" key="8">
    <source>
        <dbReference type="EMBL" id="AAW43345.2"/>
    </source>
</evidence>
<dbReference type="InterPro" id="IPR015260">
    <property type="entry name" value="Syntaxin-6/10/61_N"/>
</dbReference>
<feature type="transmembrane region" description="Helical" evidence="6">
    <location>
        <begin position="238"/>
        <end position="256"/>
    </location>
</feature>
<dbReference type="CDD" id="cd21442">
    <property type="entry name" value="SNARE_NTD_STX6-like"/>
    <property type="match status" value="1"/>
</dbReference>
<dbReference type="FunCoup" id="Q5KIV8">
    <property type="interactions" value="259"/>
</dbReference>
<dbReference type="GO" id="GO:0005484">
    <property type="term" value="F:SNAP receptor activity"/>
    <property type="evidence" value="ECO:0000318"/>
    <property type="project" value="GO_Central"/>
</dbReference>
<dbReference type="InterPro" id="IPR000727">
    <property type="entry name" value="T_SNARE_dom"/>
</dbReference>
<proteinExistence type="predicted"/>
<evidence type="ECO:0000256" key="6">
    <source>
        <dbReference type="SAM" id="Phobius"/>
    </source>
</evidence>
<evidence type="ECO:0000256" key="2">
    <source>
        <dbReference type="ARBA" id="ARBA00022927"/>
    </source>
</evidence>
<dbReference type="CDD" id="cd15851">
    <property type="entry name" value="SNARE_Syntaxin6"/>
    <property type="match status" value="1"/>
</dbReference>
<keyword evidence="9" id="KW-1185">Reference proteome</keyword>
<evidence type="ECO:0000256" key="4">
    <source>
        <dbReference type="SAM" id="Coils"/>
    </source>
</evidence>
<dbReference type="AlphaFoldDB" id="Q5KIV8"/>
<dbReference type="SUPFAM" id="SSF47661">
    <property type="entry name" value="t-snare proteins"/>
    <property type="match status" value="1"/>
</dbReference>
<dbReference type="STRING" id="214684.Q5KIV8"/>
<dbReference type="PROSITE" id="PS50192">
    <property type="entry name" value="T_SNARE"/>
    <property type="match status" value="1"/>
</dbReference>
<dbReference type="KEGG" id="cne:CND01580"/>
<dbReference type="GO" id="GO:0012505">
    <property type="term" value="C:endomembrane system"/>
    <property type="evidence" value="ECO:0000318"/>
    <property type="project" value="GO_Central"/>
</dbReference>
<name>Q5KIV8_CRYD1</name>
<dbReference type="GO" id="GO:0006906">
    <property type="term" value="P:vesicle fusion"/>
    <property type="evidence" value="ECO:0000318"/>
    <property type="project" value="GO_Central"/>
</dbReference>
<dbReference type="EMBL" id="AE017344">
    <property type="protein sequence ID" value="AAW43345.2"/>
    <property type="molecule type" value="Genomic_DNA"/>
</dbReference>
<keyword evidence="2" id="KW-0653">Protein transport</keyword>
<accession>Q5KIV8</accession>
<feature type="domain" description="T-SNARE coiled-coil homology" evidence="7">
    <location>
        <begin position="147"/>
        <end position="209"/>
    </location>
</feature>
<dbReference type="Gene3D" id="1.20.58.90">
    <property type="match status" value="1"/>
</dbReference>
<dbReference type="GeneID" id="3256951"/>
<dbReference type="GO" id="GO:0048193">
    <property type="term" value="P:Golgi vesicle transport"/>
    <property type="evidence" value="ECO:0007669"/>
    <property type="project" value="InterPro"/>
</dbReference>
<dbReference type="VEuPathDB" id="FungiDB:CND01580"/>
<dbReference type="InterPro" id="IPR010989">
    <property type="entry name" value="SNARE"/>
</dbReference>
<dbReference type="GO" id="GO:0000149">
    <property type="term" value="F:SNARE binding"/>
    <property type="evidence" value="ECO:0000318"/>
    <property type="project" value="GO_Central"/>
</dbReference>
<evidence type="ECO:0000256" key="5">
    <source>
        <dbReference type="SAM" id="MobiDB-lite"/>
    </source>
</evidence>
<evidence type="ECO:0000256" key="1">
    <source>
        <dbReference type="ARBA" id="ARBA00004409"/>
    </source>
</evidence>
<comment type="subcellular location">
    <subcellularLocation>
        <location evidence="1">Golgi apparatus membrane</location>
        <topology evidence="1">Single-pass type IV membrane protein</topology>
    </subcellularLocation>
</comment>
<dbReference type="Pfam" id="PF09177">
    <property type="entry name" value="STX6_10_61_N"/>
    <property type="match status" value="1"/>
</dbReference>
<evidence type="ECO:0000256" key="3">
    <source>
        <dbReference type="ARBA" id="ARBA00023034"/>
    </source>
</evidence>
<dbReference type="GO" id="GO:0006886">
    <property type="term" value="P:intracellular protein transport"/>
    <property type="evidence" value="ECO:0000318"/>
    <property type="project" value="GO_Central"/>
</dbReference>
<dbReference type="SMART" id="SM00397">
    <property type="entry name" value="t_SNARE"/>
    <property type="match status" value="1"/>
</dbReference>
<keyword evidence="2" id="KW-0813">Transport</keyword>
<keyword evidence="6" id="KW-1133">Transmembrane helix</keyword>
<dbReference type="PaxDb" id="214684-Q5KIV8"/>